<dbReference type="AlphaFoldDB" id="A0AAP9MYL0"/>
<evidence type="ECO:0000256" key="7">
    <source>
        <dbReference type="ARBA" id="ARBA00022989"/>
    </source>
</evidence>
<dbReference type="Pfam" id="PF00528">
    <property type="entry name" value="BPD_transp_1"/>
    <property type="match status" value="1"/>
</dbReference>
<dbReference type="PANTHER" id="PTHR30614">
    <property type="entry name" value="MEMBRANE COMPONENT OF AMINO ACID ABC TRANSPORTER"/>
    <property type="match status" value="1"/>
</dbReference>
<protein>
    <recommendedName>
        <fullName evidence="11">Glutamate/aspartate import permease protein GltK</fullName>
    </recommendedName>
</protein>
<dbReference type="NCBIfam" id="TIGR01726">
    <property type="entry name" value="HEQRo_perm_3TM"/>
    <property type="match status" value="1"/>
</dbReference>
<evidence type="ECO:0000313" key="14">
    <source>
        <dbReference type="EMBL" id="QJQ10202.1"/>
    </source>
</evidence>
<dbReference type="Proteomes" id="UP000076857">
    <property type="component" value="Chromosome"/>
</dbReference>
<evidence type="ECO:0000256" key="12">
    <source>
        <dbReference type="RuleBase" id="RU363032"/>
    </source>
</evidence>
<keyword evidence="7 12" id="KW-1133">Transmembrane helix</keyword>
<dbReference type="FunFam" id="1.10.3720.10:FF:000006">
    <property type="entry name" value="Glutamate/aspartate ABC transporter, permease protein GltK"/>
    <property type="match status" value="1"/>
</dbReference>
<sequence>MWEIIEVYWQQILVGQYPQGVLGGVALTLILSVLGLLISFPLSVAIALCRVSPWRALRVPATVLVYVVRGLPLVMMIFWSYFLVPLMVGHTVSGFTALLCTLIVYEAAYLSEVVRAGIESLPKGQTEAARSLGLSYWKTMIKVILPQALYNMVPSLISQFISTIKETSLGYVIGVQELTFSANQINTQLLTKPFEVFLILALVYFVVCFCLTQLAQTLEKRITRKRLGVNTASRSKTNDPVLQG</sequence>
<comment type="subunit">
    <text evidence="10">The complex is composed of two ATP-binding proteins (GltL), two transmembrane proteins (GltJ and GltK) and a solute-binding protein (GltI).</text>
</comment>
<reference evidence="14 15" key="1">
    <citation type="submission" date="2016-04" db="EMBL/GenBank/DDBJ databases">
        <authorList>
            <person name="Qiu J."/>
        </authorList>
    </citation>
    <scope>NUCLEOTIDE SEQUENCE [LARGE SCALE GENOMIC DNA]</scope>
    <source>
        <strain evidence="14 15">JQ581</strain>
    </source>
</reference>
<organism evidence="14 15">
    <name type="scientific">Pseudomonas putida</name>
    <name type="common">Arthrobacter siderocapsulatus</name>
    <dbReference type="NCBI Taxonomy" id="303"/>
    <lineage>
        <taxon>Bacteria</taxon>
        <taxon>Pseudomonadati</taxon>
        <taxon>Pseudomonadota</taxon>
        <taxon>Gammaproteobacteria</taxon>
        <taxon>Pseudomonadales</taxon>
        <taxon>Pseudomonadaceae</taxon>
        <taxon>Pseudomonas</taxon>
    </lineage>
</organism>
<evidence type="ECO:0000259" key="13">
    <source>
        <dbReference type="PROSITE" id="PS50928"/>
    </source>
</evidence>
<feature type="transmembrane region" description="Helical" evidence="12">
    <location>
        <begin position="61"/>
        <end position="82"/>
    </location>
</feature>
<keyword evidence="5 12" id="KW-0812">Transmembrane</keyword>
<dbReference type="SUPFAM" id="SSF161098">
    <property type="entry name" value="MetI-like"/>
    <property type="match status" value="1"/>
</dbReference>
<evidence type="ECO:0000256" key="11">
    <source>
        <dbReference type="ARBA" id="ARBA00073645"/>
    </source>
</evidence>
<dbReference type="RefSeq" id="WP_063426003.1">
    <property type="nucleotide sequence ID" value="NZ_CP050951.1"/>
</dbReference>
<accession>A0AAP9MYL0</accession>
<evidence type="ECO:0000256" key="3">
    <source>
        <dbReference type="ARBA" id="ARBA00022448"/>
    </source>
</evidence>
<dbReference type="PANTHER" id="PTHR30614:SF21">
    <property type="entry name" value="AMINO ACID ABC TRANSPORTER PERMEASE"/>
    <property type="match status" value="1"/>
</dbReference>
<dbReference type="InterPro" id="IPR035906">
    <property type="entry name" value="MetI-like_sf"/>
</dbReference>
<reference evidence="14 15" key="2">
    <citation type="submission" date="2020-04" db="EMBL/GenBank/DDBJ databases">
        <title>Complete genome sequence of Pseudomonas putida strain JQ581.</title>
        <authorList>
            <person name="Mu Y."/>
        </authorList>
    </citation>
    <scope>NUCLEOTIDE SEQUENCE [LARGE SCALE GENOMIC DNA]</scope>
    <source>
        <strain evidence="14 15">JQ581</strain>
    </source>
</reference>
<dbReference type="Gene3D" id="1.10.3720.10">
    <property type="entry name" value="MetI-like"/>
    <property type="match status" value="1"/>
</dbReference>
<gene>
    <name evidence="14" type="ORF">A3L25_012540</name>
</gene>
<dbReference type="EMBL" id="CP050951">
    <property type="protein sequence ID" value="QJQ10202.1"/>
    <property type="molecule type" value="Genomic_DNA"/>
</dbReference>
<comment type="function">
    <text evidence="9">Part of the ABC transporter complex GltIJKL involved in glutamate and aspartate uptake. Probably responsible for the translocation of the substrate across the membrane.</text>
</comment>
<evidence type="ECO:0000256" key="6">
    <source>
        <dbReference type="ARBA" id="ARBA00022970"/>
    </source>
</evidence>
<evidence type="ECO:0000256" key="9">
    <source>
        <dbReference type="ARBA" id="ARBA00060298"/>
    </source>
</evidence>
<evidence type="ECO:0000256" key="10">
    <source>
        <dbReference type="ARBA" id="ARBA00062718"/>
    </source>
</evidence>
<dbReference type="PROSITE" id="PS50928">
    <property type="entry name" value="ABC_TM1"/>
    <property type="match status" value="1"/>
</dbReference>
<proteinExistence type="inferred from homology"/>
<feature type="domain" description="ABC transmembrane type-1" evidence="13">
    <location>
        <begin position="25"/>
        <end position="215"/>
    </location>
</feature>
<keyword evidence="6" id="KW-0029">Amino-acid transport</keyword>
<feature type="transmembrane region" description="Helical" evidence="12">
    <location>
        <begin position="88"/>
        <end position="110"/>
    </location>
</feature>
<feature type="transmembrane region" description="Helical" evidence="12">
    <location>
        <begin position="20"/>
        <end position="49"/>
    </location>
</feature>
<evidence type="ECO:0000313" key="15">
    <source>
        <dbReference type="Proteomes" id="UP000076857"/>
    </source>
</evidence>
<evidence type="ECO:0000256" key="4">
    <source>
        <dbReference type="ARBA" id="ARBA00022475"/>
    </source>
</evidence>
<dbReference type="GO" id="GO:0006865">
    <property type="term" value="P:amino acid transport"/>
    <property type="evidence" value="ECO:0007669"/>
    <property type="project" value="UniProtKB-KW"/>
</dbReference>
<evidence type="ECO:0000256" key="1">
    <source>
        <dbReference type="ARBA" id="ARBA00004429"/>
    </source>
</evidence>
<dbReference type="InterPro" id="IPR043429">
    <property type="entry name" value="ArtM/GltK/GlnP/TcyL/YhdX-like"/>
</dbReference>
<comment type="similarity">
    <text evidence="2">Belongs to the binding-protein-dependent transport system permease family. HisMQ subfamily.</text>
</comment>
<keyword evidence="4" id="KW-1003">Cell membrane</keyword>
<dbReference type="GO" id="GO:0022857">
    <property type="term" value="F:transmembrane transporter activity"/>
    <property type="evidence" value="ECO:0007669"/>
    <property type="project" value="InterPro"/>
</dbReference>
<evidence type="ECO:0000256" key="8">
    <source>
        <dbReference type="ARBA" id="ARBA00023136"/>
    </source>
</evidence>
<name>A0AAP9MYL0_PSEPU</name>
<evidence type="ECO:0000256" key="2">
    <source>
        <dbReference type="ARBA" id="ARBA00010072"/>
    </source>
</evidence>
<keyword evidence="3 12" id="KW-0813">Transport</keyword>
<dbReference type="InterPro" id="IPR000515">
    <property type="entry name" value="MetI-like"/>
</dbReference>
<comment type="subcellular location">
    <subcellularLocation>
        <location evidence="1">Cell inner membrane</location>
        <topology evidence="1">Multi-pass membrane protein</topology>
    </subcellularLocation>
    <subcellularLocation>
        <location evidence="12">Cell membrane</location>
        <topology evidence="12">Multi-pass membrane protein</topology>
    </subcellularLocation>
</comment>
<feature type="transmembrane region" description="Helical" evidence="12">
    <location>
        <begin position="196"/>
        <end position="215"/>
    </location>
</feature>
<dbReference type="InterPro" id="IPR010065">
    <property type="entry name" value="AA_ABC_transptr_permease_3TM"/>
</dbReference>
<dbReference type="GO" id="GO:0043190">
    <property type="term" value="C:ATP-binding cassette (ABC) transporter complex"/>
    <property type="evidence" value="ECO:0007669"/>
    <property type="project" value="InterPro"/>
</dbReference>
<evidence type="ECO:0000256" key="5">
    <source>
        <dbReference type="ARBA" id="ARBA00022692"/>
    </source>
</evidence>
<dbReference type="CDD" id="cd06261">
    <property type="entry name" value="TM_PBP2"/>
    <property type="match status" value="1"/>
</dbReference>
<keyword evidence="8 12" id="KW-0472">Membrane</keyword>